<dbReference type="OrthoDB" id="9814012at2"/>
<sequence>MADPATITMVGLTAGALCAVSTTPELIVTLRRAEPVSRWIVLRNVALATGNALWVLYALAGGHLPILIFCGINALMTGVLAARQMRLVVPHTPLLSNPKKEGTEI</sequence>
<feature type="transmembrane region" description="Helical" evidence="1">
    <location>
        <begin position="40"/>
        <end position="60"/>
    </location>
</feature>
<evidence type="ECO:0000313" key="3">
    <source>
        <dbReference type="Proteomes" id="UP000320582"/>
    </source>
</evidence>
<keyword evidence="3" id="KW-1185">Reference proteome</keyword>
<keyword evidence="1" id="KW-0472">Membrane</keyword>
<keyword evidence="1" id="KW-1133">Transmembrane helix</keyword>
<dbReference type="RefSeq" id="WP_142085998.1">
    <property type="nucleotide sequence ID" value="NZ_VFPT01000006.1"/>
</dbReference>
<evidence type="ECO:0000256" key="1">
    <source>
        <dbReference type="SAM" id="Phobius"/>
    </source>
</evidence>
<accession>A0A543K3H4</accession>
<feature type="transmembrane region" description="Helical" evidence="1">
    <location>
        <begin position="6"/>
        <end position="28"/>
    </location>
</feature>
<reference evidence="2 3" key="1">
    <citation type="submission" date="2019-06" db="EMBL/GenBank/DDBJ databases">
        <title>Genomic Encyclopedia of Archaeal and Bacterial Type Strains, Phase II (KMG-II): from individual species to whole genera.</title>
        <authorList>
            <person name="Goeker M."/>
        </authorList>
    </citation>
    <scope>NUCLEOTIDE SEQUENCE [LARGE SCALE GENOMIC DNA]</scope>
    <source>
        <strain evidence="2 3">DSM 18423</strain>
    </source>
</reference>
<proteinExistence type="predicted"/>
<dbReference type="Proteomes" id="UP000320582">
    <property type="component" value="Unassembled WGS sequence"/>
</dbReference>
<keyword evidence="1" id="KW-0812">Transmembrane</keyword>
<feature type="transmembrane region" description="Helical" evidence="1">
    <location>
        <begin position="66"/>
        <end position="82"/>
    </location>
</feature>
<comment type="caution">
    <text evidence="2">The sequence shown here is derived from an EMBL/GenBank/DDBJ whole genome shotgun (WGS) entry which is preliminary data.</text>
</comment>
<evidence type="ECO:0000313" key="2">
    <source>
        <dbReference type="EMBL" id="TQM89633.1"/>
    </source>
</evidence>
<name>A0A543K3H4_9RHOB</name>
<organism evidence="2 3">
    <name type="scientific">Roseinatronobacter monicus</name>
    <dbReference type="NCBI Taxonomy" id="393481"/>
    <lineage>
        <taxon>Bacteria</taxon>
        <taxon>Pseudomonadati</taxon>
        <taxon>Pseudomonadota</taxon>
        <taxon>Alphaproteobacteria</taxon>
        <taxon>Rhodobacterales</taxon>
        <taxon>Paracoccaceae</taxon>
        <taxon>Roseinatronobacter</taxon>
    </lineage>
</organism>
<gene>
    <name evidence="2" type="ORF">BD293_4663</name>
</gene>
<dbReference type="EMBL" id="VFPT01000006">
    <property type="protein sequence ID" value="TQM89633.1"/>
    <property type="molecule type" value="Genomic_DNA"/>
</dbReference>
<dbReference type="Gene3D" id="1.20.1280.290">
    <property type="match status" value="1"/>
</dbReference>
<evidence type="ECO:0008006" key="4">
    <source>
        <dbReference type="Google" id="ProtNLM"/>
    </source>
</evidence>
<dbReference type="AlphaFoldDB" id="A0A543K3H4"/>
<protein>
    <recommendedName>
        <fullName evidence="4">MtN3 and saliva related transmembrane protein</fullName>
    </recommendedName>
</protein>